<evidence type="ECO:0000313" key="2">
    <source>
        <dbReference type="Proteomes" id="UP000286045"/>
    </source>
</evidence>
<keyword evidence="2" id="KW-1185">Reference proteome</keyword>
<protein>
    <submittedName>
        <fullName evidence="1">Uncharacterized protein</fullName>
    </submittedName>
</protein>
<reference evidence="1 2" key="1">
    <citation type="submission" date="2018-12" db="EMBL/GenBank/DDBJ databases">
        <title>Draft genome sequence of Xylaria grammica IHI A82.</title>
        <authorList>
            <person name="Buettner E."/>
            <person name="Kellner H."/>
        </authorList>
    </citation>
    <scope>NUCLEOTIDE SEQUENCE [LARGE SCALE GENOMIC DNA]</scope>
    <source>
        <strain evidence="1 2">IHI A82</strain>
    </source>
</reference>
<proteinExistence type="predicted"/>
<dbReference type="EMBL" id="RYZI01000569">
    <property type="protein sequence ID" value="RWA04436.1"/>
    <property type="molecule type" value="Genomic_DNA"/>
</dbReference>
<sequence>GASHAIFRRATFNRDIATGLVPVSDEFATVGASDTWSVRHAPPERPEPRCYILKPETCLPEVWEKVQEGAVVVRDWFVVDDKAEEEVVFGEL</sequence>
<feature type="non-terminal residue" evidence="1">
    <location>
        <position position="1"/>
    </location>
</feature>
<dbReference type="AlphaFoldDB" id="A0A439CQJ6"/>
<evidence type="ECO:0000313" key="1">
    <source>
        <dbReference type="EMBL" id="RWA04436.1"/>
    </source>
</evidence>
<dbReference type="STRING" id="363999.A0A439CQJ6"/>
<dbReference type="Proteomes" id="UP000286045">
    <property type="component" value="Unassembled WGS sequence"/>
</dbReference>
<gene>
    <name evidence="1" type="ORF">EKO27_g10668</name>
</gene>
<name>A0A439CQJ6_9PEZI</name>
<comment type="caution">
    <text evidence="1">The sequence shown here is derived from an EMBL/GenBank/DDBJ whole genome shotgun (WGS) entry which is preliminary data.</text>
</comment>
<accession>A0A439CQJ6</accession>
<organism evidence="1 2">
    <name type="scientific">Xylaria grammica</name>
    <dbReference type="NCBI Taxonomy" id="363999"/>
    <lineage>
        <taxon>Eukaryota</taxon>
        <taxon>Fungi</taxon>
        <taxon>Dikarya</taxon>
        <taxon>Ascomycota</taxon>
        <taxon>Pezizomycotina</taxon>
        <taxon>Sordariomycetes</taxon>
        <taxon>Xylariomycetidae</taxon>
        <taxon>Xylariales</taxon>
        <taxon>Xylariaceae</taxon>
        <taxon>Xylaria</taxon>
    </lineage>
</organism>